<keyword evidence="10" id="KW-0406">Ion transport</keyword>
<keyword evidence="17" id="KW-0732">Signal</keyword>
<dbReference type="FunCoup" id="A0A2K1J7G2">
    <property type="interactions" value="574"/>
</dbReference>
<feature type="compositionally biased region" description="Polar residues" evidence="15">
    <location>
        <begin position="121"/>
        <end position="131"/>
    </location>
</feature>
<evidence type="ECO:0000313" key="19">
    <source>
        <dbReference type="EMBL" id="PNR37462.1"/>
    </source>
</evidence>
<evidence type="ECO:0000256" key="16">
    <source>
        <dbReference type="SAM" id="Phobius"/>
    </source>
</evidence>
<evidence type="ECO:0000256" key="7">
    <source>
        <dbReference type="ARBA" id="ARBA00022792"/>
    </source>
</evidence>
<dbReference type="EnsemblPlants" id="Pp3c16_6700V3.2">
    <property type="protein sequence ID" value="Pp3c16_6700V3.2"/>
    <property type="gene ID" value="Pp3c16_6700"/>
</dbReference>
<evidence type="ECO:0000259" key="18">
    <source>
        <dbReference type="Pfam" id="PF04678"/>
    </source>
</evidence>
<dbReference type="InterPro" id="IPR036388">
    <property type="entry name" value="WH-like_DNA-bd_sf"/>
</dbReference>
<feature type="signal peptide" evidence="17">
    <location>
        <begin position="1"/>
        <end position="23"/>
    </location>
</feature>
<feature type="region of interest" description="Disordered" evidence="15">
    <location>
        <begin position="96"/>
        <end position="132"/>
    </location>
</feature>
<accession>A0A2K1J7G2</accession>
<feature type="transmembrane region" description="Helical" evidence="16">
    <location>
        <begin position="287"/>
        <end position="305"/>
    </location>
</feature>
<sequence>MAGCHRGLHGLRCAQLLLRTTTTGLLTSVSRFGSALPQPELESSLYSPFSGFSSSYCWNGSFSSFSRVEQRGGESTSGDCGWSAWRHLVERSVHSTSCREDDDKDDAFRREKGSDVEDISESNGAGDTDSASAKVAKTEARDLVHHVHVSFLKQKLEHDLRDTISYQELLELCRSVGMAPSDEDATRMVDVLNQAGVVLIFRDKVHLHPDKIVELVANVLPLSLLGEDDQRRMELSALAQKKEEIDKKAHKQMRMVLWSGLFGLTFQVLIFFRLTFWDLSWDVMEPIAFFTTATGIICGYAYFMFTSRDPSYQDLMQRIFQSRQQKLFKLQNFDYERFKELQMQCQTPITRKKILPNPSRK</sequence>
<reference evidence="20" key="3">
    <citation type="submission" date="2020-12" db="UniProtKB">
        <authorList>
            <consortium name="EnsemblPlants"/>
        </authorList>
    </citation>
    <scope>IDENTIFICATION</scope>
</reference>
<dbReference type="PANTHER" id="PTHR13462:SF10">
    <property type="entry name" value="CALCIUM UNIPORTER PROTEIN, MITOCHONDRIAL"/>
    <property type="match status" value="1"/>
</dbReference>
<feature type="chain" id="PRO_5043158067" description="Calcium uniporter protein C-terminal domain-containing protein" evidence="17">
    <location>
        <begin position="24"/>
        <end position="361"/>
    </location>
</feature>
<keyword evidence="8" id="KW-0106">Calcium</keyword>
<evidence type="ECO:0000256" key="14">
    <source>
        <dbReference type="ARBA" id="ARBA00036634"/>
    </source>
</evidence>
<keyword evidence="7" id="KW-0999">Mitochondrion inner membrane</keyword>
<dbReference type="EMBL" id="ABEU02000016">
    <property type="protein sequence ID" value="PNR37462.1"/>
    <property type="molecule type" value="Genomic_DNA"/>
</dbReference>
<feature type="compositionally biased region" description="Basic and acidic residues" evidence="15">
    <location>
        <begin position="96"/>
        <end position="115"/>
    </location>
</feature>
<evidence type="ECO:0000256" key="6">
    <source>
        <dbReference type="ARBA" id="ARBA00022692"/>
    </source>
</evidence>
<keyword evidence="4" id="KW-0109">Calcium transport</keyword>
<dbReference type="GO" id="GO:0015292">
    <property type="term" value="F:uniporter activity"/>
    <property type="evidence" value="ECO:0000318"/>
    <property type="project" value="GO_Central"/>
</dbReference>
<keyword evidence="12 16" id="KW-0472">Membrane</keyword>
<dbReference type="GeneID" id="112293258"/>
<dbReference type="PaxDb" id="3218-PP1S341_69V6.1"/>
<evidence type="ECO:0000256" key="17">
    <source>
        <dbReference type="SAM" id="SignalP"/>
    </source>
</evidence>
<keyword evidence="9 16" id="KW-1133">Transmembrane helix</keyword>
<reference evidence="19 21" key="1">
    <citation type="journal article" date="2008" name="Science">
        <title>The Physcomitrella genome reveals evolutionary insights into the conquest of land by plants.</title>
        <authorList>
            <person name="Rensing S."/>
            <person name="Lang D."/>
            <person name="Zimmer A."/>
            <person name="Terry A."/>
            <person name="Salamov A."/>
            <person name="Shapiro H."/>
            <person name="Nishiyama T."/>
            <person name="Perroud P.-F."/>
            <person name="Lindquist E."/>
            <person name="Kamisugi Y."/>
            <person name="Tanahashi T."/>
            <person name="Sakakibara K."/>
            <person name="Fujita T."/>
            <person name="Oishi K."/>
            <person name="Shin-I T."/>
            <person name="Kuroki Y."/>
            <person name="Toyoda A."/>
            <person name="Suzuki Y."/>
            <person name="Hashimoto A."/>
            <person name="Yamaguchi K."/>
            <person name="Sugano A."/>
            <person name="Kohara Y."/>
            <person name="Fujiyama A."/>
            <person name="Anterola A."/>
            <person name="Aoki S."/>
            <person name="Ashton N."/>
            <person name="Barbazuk W.B."/>
            <person name="Barker E."/>
            <person name="Bennetzen J."/>
            <person name="Bezanilla M."/>
            <person name="Blankenship R."/>
            <person name="Cho S.H."/>
            <person name="Dutcher S."/>
            <person name="Estelle M."/>
            <person name="Fawcett J.A."/>
            <person name="Gundlach H."/>
            <person name="Hanada K."/>
            <person name="Heyl A."/>
            <person name="Hicks K.A."/>
            <person name="Hugh J."/>
            <person name="Lohr M."/>
            <person name="Mayer K."/>
            <person name="Melkozernov A."/>
            <person name="Murata T."/>
            <person name="Nelson D."/>
            <person name="Pils B."/>
            <person name="Prigge M."/>
            <person name="Reiss B."/>
            <person name="Renner T."/>
            <person name="Rombauts S."/>
            <person name="Rushton P."/>
            <person name="Sanderfoot A."/>
            <person name="Schween G."/>
            <person name="Shiu S.-H."/>
            <person name="Stueber K."/>
            <person name="Theodoulou F.L."/>
            <person name="Tu H."/>
            <person name="Van de Peer Y."/>
            <person name="Verrier P.J."/>
            <person name="Waters E."/>
            <person name="Wood A."/>
            <person name="Yang L."/>
            <person name="Cove D."/>
            <person name="Cuming A."/>
            <person name="Hasebe M."/>
            <person name="Lucas S."/>
            <person name="Mishler D.B."/>
            <person name="Reski R."/>
            <person name="Grigoriev I."/>
            <person name="Quatrano R.S."/>
            <person name="Boore J.L."/>
        </authorList>
    </citation>
    <scope>NUCLEOTIDE SEQUENCE [LARGE SCALE GENOMIC DNA]</scope>
    <source>
        <strain evidence="20 21">cv. Gransden 2004</strain>
    </source>
</reference>
<keyword evidence="21" id="KW-1185">Reference proteome</keyword>
<dbReference type="AlphaFoldDB" id="A0A2K1J7G2"/>
<evidence type="ECO:0000256" key="1">
    <source>
        <dbReference type="ARBA" id="ARBA00004448"/>
    </source>
</evidence>
<keyword evidence="6 16" id="KW-0812">Transmembrane</keyword>
<evidence type="ECO:0000256" key="15">
    <source>
        <dbReference type="SAM" id="MobiDB-lite"/>
    </source>
</evidence>
<evidence type="ECO:0000256" key="10">
    <source>
        <dbReference type="ARBA" id="ARBA00023065"/>
    </source>
</evidence>
<feature type="domain" description="Calcium uniporter protein C-terminal" evidence="18">
    <location>
        <begin position="183"/>
        <end position="341"/>
    </location>
</feature>
<dbReference type="Gene3D" id="1.10.10.10">
    <property type="entry name" value="Winged helix-like DNA-binding domain superfamily/Winged helix DNA-binding domain"/>
    <property type="match status" value="1"/>
</dbReference>
<dbReference type="OrthoDB" id="278338at2759"/>
<dbReference type="InterPro" id="IPR039055">
    <property type="entry name" value="MCU_fam"/>
</dbReference>
<dbReference type="InterPro" id="IPR006769">
    <property type="entry name" value="MCU_C"/>
</dbReference>
<dbReference type="STRING" id="3218.A0A2K1J7G2"/>
<evidence type="ECO:0000256" key="4">
    <source>
        <dbReference type="ARBA" id="ARBA00022568"/>
    </source>
</evidence>
<keyword evidence="3" id="KW-0813">Transport</keyword>
<dbReference type="GO" id="GO:0051560">
    <property type="term" value="P:mitochondrial calcium ion homeostasis"/>
    <property type="evidence" value="ECO:0000318"/>
    <property type="project" value="GO_Central"/>
</dbReference>
<gene>
    <name evidence="20" type="primary">LOC112293258</name>
    <name evidence="19" type="ORF">PHYPA_020571</name>
</gene>
<dbReference type="KEGG" id="ppp:112293258"/>
<dbReference type="Gramene" id="Pp3c16_6700V3.1">
    <property type="protein sequence ID" value="Pp3c16_6700V3.1"/>
    <property type="gene ID" value="Pp3c16_6700"/>
</dbReference>
<dbReference type="PANTHER" id="PTHR13462">
    <property type="entry name" value="CALCIUM UNIPORTER PROTEIN, MITOCHONDRIAL"/>
    <property type="match status" value="1"/>
</dbReference>
<keyword evidence="11" id="KW-0496">Mitochondrion</keyword>
<organism evidence="19">
    <name type="scientific">Physcomitrium patens</name>
    <name type="common">Spreading-leaved earth moss</name>
    <name type="synonym">Physcomitrella patens</name>
    <dbReference type="NCBI Taxonomy" id="3218"/>
    <lineage>
        <taxon>Eukaryota</taxon>
        <taxon>Viridiplantae</taxon>
        <taxon>Streptophyta</taxon>
        <taxon>Embryophyta</taxon>
        <taxon>Bryophyta</taxon>
        <taxon>Bryophytina</taxon>
        <taxon>Bryopsida</taxon>
        <taxon>Funariidae</taxon>
        <taxon>Funariales</taxon>
        <taxon>Funariaceae</taxon>
        <taxon>Physcomitrium</taxon>
    </lineage>
</organism>
<dbReference type="GO" id="GO:0005262">
    <property type="term" value="F:calcium channel activity"/>
    <property type="evidence" value="ECO:0000318"/>
    <property type="project" value="GO_Central"/>
</dbReference>
<evidence type="ECO:0000256" key="9">
    <source>
        <dbReference type="ARBA" id="ARBA00022989"/>
    </source>
</evidence>
<dbReference type="Gramene" id="Pp3c16_6700V3.2">
    <property type="protein sequence ID" value="Pp3c16_6700V3.2"/>
    <property type="gene ID" value="Pp3c16_6700"/>
</dbReference>
<comment type="subcellular location">
    <subcellularLocation>
        <location evidence="1">Mitochondrion inner membrane</location>
        <topology evidence="1">Multi-pass membrane protein</topology>
    </subcellularLocation>
</comment>
<dbReference type="GO" id="GO:0036444">
    <property type="term" value="P:calcium import into the mitochondrion"/>
    <property type="evidence" value="ECO:0000318"/>
    <property type="project" value="GO_Central"/>
</dbReference>
<evidence type="ECO:0000256" key="12">
    <source>
        <dbReference type="ARBA" id="ARBA00023136"/>
    </source>
</evidence>
<evidence type="ECO:0000313" key="20">
    <source>
        <dbReference type="EnsemblPlants" id="Pp3c16_6700V3.1"/>
    </source>
</evidence>
<reference evidence="19 21" key="2">
    <citation type="journal article" date="2018" name="Plant J.">
        <title>The Physcomitrella patens chromosome-scale assembly reveals moss genome structure and evolution.</title>
        <authorList>
            <person name="Lang D."/>
            <person name="Ullrich K.K."/>
            <person name="Murat F."/>
            <person name="Fuchs J."/>
            <person name="Jenkins J."/>
            <person name="Haas F.B."/>
            <person name="Piednoel M."/>
            <person name="Gundlach H."/>
            <person name="Van Bel M."/>
            <person name="Meyberg R."/>
            <person name="Vives C."/>
            <person name="Morata J."/>
            <person name="Symeonidi A."/>
            <person name="Hiss M."/>
            <person name="Muchero W."/>
            <person name="Kamisugi Y."/>
            <person name="Saleh O."/>
            <person name="Blanc G."/>
            <person name="Decker E.L."/>
            <person name="van Gessel N."/>
            <person name="Grimwood J."/>
            <person name="Hayes R.D."/>
            <person name="Graham S.W."/>
            <person name="Gunter L.E."/>
            <person name="McDaniel S.F."/>
            <person name="Hoernstein S.N.W."/>
            <person name="Larsson A."/>
            <person name="Li F.W."/>
            <person name="Perroud P.F."/>
            <person name="Phillips J."/>
            <person name="Ranjan P."/>
            <person name="Rokshar D.S."/>
            <person name="Rothfels C.J."/>
            <person name="Schneider L."/>
            <person name="Shu S."/>
            <person name="Stevenson D.W."/>
            <person name="Thummler F."/>
            <person name="Tillich M."/>
            <person name="Villarreal Aguilar J.C."/>
            <person name="Widiez T."/>
            <person name="Wong G.K."/>
            <person name="Wymore A."/>
            <person name="Zhang Y."/>
            <person name="Zimmer A.D."/>
            <person name="Quatrano R.S."/>
            <person name="Mayer K.F.X."/>
            <person name="Goodstein D."/>
            <person name="Casacuberta J.M."/>
            <person name="Vandepoele K."/>
            <person name="Reski R."/>
            <person name="Cuming A.C."/>
            <person name="Tuskan G.A."/>
            <person name="Maumus F."/>
            <person name="Salse J."/>
            <person name="Schmutz J."/>
            <person name="Rensing S.A."/>
        </authorList>
    </citation>
    <scope>NUCLEOTIDE SEQUENCE [LARGE SCALE GENOMIC DNA]</scope>
    <source>
        <strain evidence="20 21">cv. Gransden 2004</strain>
    </source>
</reference>
<evidence type="ECO:0000256" key="2">
    <source>
        <dbReference type="ARBA" id="ARBA00005653"/>
    </source>
</evidence>
<proteinExistence type="inferred from homology"/>
<feature type="transmembrane region" description="Helical" evidence="16">
    <location>
        <begin position="255"/>
        <end position="275"/>
    </location>
</feature>
<dbReference type="OMA" id="HSTSCRE"/>
<keyword evidence="5" id="KW-0107">Calcium channel</keyword>
<evidence type="ECO:0000256" key="13">
    <source>
        <dbReference type="ARBA" id="ARBA00023303"/>
    </source>
</evidence>
<evidence type="ECO:0000256" key="11">
    <source>
        <dbReference type="ARBA" id="ARBA00023128"/>
    </source>
</evidence>
<dbReference type="EnsemblPlants" id="Pp3c16_6700V3.1">
    <property type="protein sequence ID" value="Pp3c16_6700V3.1"/>
    <property type="gene ID" value="Pp3c16_6700"/>
</dbReference>
<evidence type="ECO:0000256" key="8">
    <source>
        <dbReference type="ARBA" id="ARBA00022837"/>
    </source>
</evidence>
<comment type="similarity">
    <text evidence="2">Belongs to the MCU (TC 1.A.77) family.</text>
</comment>
<dbReference type="GO" id="GO:1990246">
    <property type="term" value="C:uniplex complex"/>
    <property type="evidence" value="ECO:0000318"/>
    <property type="project" value="GO_Central"/>
</dbReference>
<dbReference type="Pfam" id="PF04678">
    <property type="entry name" value="MCU"/>
    <property type="match status" value="1"/>
</dbReference>
<keyword evidence="13" id="KW-0407">Ion channel</keyword>
<name>A0A2K1J7G2_PHYPA</name>
<evidence type="ECO:0000256" key="3">
    <source>
        <dbReference type="ARBA" id="ARBA00022448"/>
    </source>
</evidence>
<dbReference type="Proteomes" id="UP000006727">
    <property type="component" value="Chromosome 16"/>
</dbReference>
<dbReference type="RefSeq" id="XP_024398245.1">
    <property type="nucleotide sequence ID" value="XM_024542477.2"/>
</dbReference>
<evidence type="ECO:0000256" key="5">
    <source>
        <dbReference type="ARBA" id="ARBA00022673"/>
    </source>
</evidence>
<comment type="catalytic activity">
    <reaction evidence="14">
        <text>Ca(2+)(in) = Ca(2+)(out)</text>
        <dbReference type="Rhea" id="RHEA:29671"/>
        <dbReference type="ChEBI" id="CHEBI:29108"/>
    </reaction>
</comment>
<protein>
    <recommendedName>
        <fullName evidence="18">Calcium uniporter protein C-terminal domain-containing protein</fullName>
    </recommendedName>
</protein>
<evidence type="ECO:0000313" key="21">
    <source>
        <dbReference type="Proteomes" id="UP000006727"/>
    </source>
</evidence>